<keyword evidence="2" id="KW-1185">Reference proteome</keyword>
<dbReference type="RefSeq" id="WP_087913561.1">
    <property type="nucleotide sequence ID" value="NZ_CP021780.1"/>
</dbReference>
<organism evidence="1 2">
    <name type="scientific">Paenibacillus donghaensis</name>
    <dbReference type="NCBI Taxonomy" id="414771"/>
    <lineage>
        <taxon>Bacteria</taxon>
        <taxon>Bacillati</taxon>
        <taxon>Bacillota</taxon>
        <taxon>Bacilli</taxon>
        <taxon>Bacillales</taxon>
        <taxon>Paenibacillaceae</taxon>
        <taxon>Paenibacillus</taxon>
    </lineage>
</organism>
<sequence length="210" mass="23034">MTESLSASIQRTLSSASYNAVVVDAYGAVLFSNSRWNANLSPYGLAPQNWLGTDFAVALRKLLNDPEAGLRLQEAMQSIISGERLGYSAEYALCSPQQGSRMFRLEVCPLISDSAPCAEYLILSLTDAGPVPEIRHIPPAVIPGPAGPGTRLPIKLLPICASCKSIRNNKEEWVILEHFLQQQLSVQFTHDICPDCIRQLYPKYAGVLKM</sequence>
<protein>
    <recommendedName>
        <fullName evidence="3">PAS fold-4 domain-containing protein</fullName>
    </recommendedName>
</protein>
<gene>
    <name evidence="1" type="ORF">B9T62_01075</name>
</gene>
<dbReference type="AlphaFoldDB" id="A0A2Z2K2Z2"/>
<dbReference type="OrthoDB" id="2645267at2"/>
<reference evidence="1 2" key="1">
    <citation type="submission" date="2017-06" db="EMBL/GenBank/DDBJ databases">
        <title>Complete genome sequence of Paenibacillus donghaensis KCTC 13049T isolated from East Sea sediment, South Korea.</title>
        <authorList>
            <person name="Jung B.K."/>
            <person name="Hong S.-J."/>
            <person name="Shin J.-H."/>
        </authorList>
    </citation>
    <scope>NUCLEOTIDE SEQUENCE [LARGE SCALE GENOMIC DNA]</scope>
    <source>
        <strain evidence="1 2">KCTC 13049</strain>
    </source>
</reference>
<evidence type="ECO:0000313" key="1">
    <source>
        <dbReference type="EMBL" id="ASA19536.1"/>
    </source>
</evidence>
<accession>A0A2Z2K2Z2</accession>
<evidence type="ECO:0000313" key="2">
    <source>
        <dbReference type="Proteomes" id="UP000249890"/>
    </source>
</evidence>
<dbReference type="Proteomes" id="UP000249890">
    <property type="component" value="Chromosome"/>
</dbReference>
<dbReference type="KEGG" id="pdh:B9T62_01075"/>
<dbReference type="EMBL" id="CP021780">
    <property type="protein sequence ID" value="ASA19536.1"/>
    <property type="molecule type" value="Genomic_DNA"/>
</dbReference>
<proteinExistence type="predicted"/>
<name>A0A2Z2K2Z2_9BACL</name>
<evidence type="ECO:0008006" key="3">
    <source>
        <dbReference type="Google" id="ProtNLM"/>
    </source>
</evidence>